<keyword evidence="1" id="KW-0812">Transmembrane</keyword>
<organism evidence="2 3">
    <name type="scientific">Seongchinamella sediminis</name>
    <dbReference type="NCBI Taxonomy" id="2283635"/>
    <lineage>
        <taxon>Bacteria</taxon>
        <taxon>Pseudomonadati</taxon>
        <taxon>Pseudomonadota</taxon>
        <taxon>Gammaproteobacteria</taxon>
        <taxon>Cellvibrionales</taxon>
        <taxon>Halieaceae</taxon>
        <taxon>Seongchinamella</taxon>
    </lineage>
</organism>
<keyword evidence="1" id="KW-1133">Transmembrane helix</keyword>
<protein>
    <submittedName>
        <fullName evidence="2">Uncharacterized protein</fullName>
    </submittedName>
</protein>
<gene>
    <name evidence="2" type="ORF">DWB85_15810</name>
</gene>
<evidence type="ECO:0000313" key="2">
    <source>
        <dbReference type="EMBL" id="RLQ20859.1"/>
    </source>
</evidence>
<keyword evidence="3" id="KW-1185">Reference proteome</keyword>
<proteinExistence type="predicted"/>
<sequence>MNWEAVGAIGELVGAAGVIATLVFLAFQIRQNSKLLRTNTTQLEQNRNLAIAEAIGQSNSQEAAMLALAQNAELSAIFYSGLADFNQLNGQEKLRFASVLGPLIGGVATQWERQLHLSQEMQVIAPNHLLFALEYLATPGGSEWWSQYRLMYPRRFRESIDLELARKGPVVENT</sequence>
<dbReference type="AlphaFoldDB" id="A0A3L7DWC4"/>
<evidence type="ECO:0000256" key="1">
    <source>
        <dbReference type="SAM" id="Phobius"/>
    </source>
</evidence>
<dbReference type="Proteomes" id="UP000265509">
    <property type="component" value="Unassembled WGS sequence"/>
</dbReference>
<evidence type="ECO:0000313" key="3">
    <source>
        <dbReference type="Proteomes" id="UP000265509"/>
    </source>
</evidence>
<keyword evidence="1" id="KW-0472">Membrane</keyword>
<reference evidence="2 3" key="1">
    <citation type="submission" date="2018-07" db="EMBL/GenBank/DDBJ databases">
        <title>Halioglobus sp. genome submission.</title>
        <authorList>
            <person name="Ye M.-Q."/>
            <person name="Du Z.-J."/>
        </authorList>
    </citation>
    <scope>NUCLEOTIDE SEQUENCE [LARGE SCALE GENOMIC DNA]</scope>
    <source>
        <strain evidence="2 3">U0301</strain>
    </source>
</reference>
<name>A0A3L7DWC4_9GAMM</name>
<dbReference type="RefSeq" id="WP_117956476.1">
    <property type="nucleotide sequence ID" value="NZ_QRAN01000019.1"/>
</dbReference>
<dbReference type="OrthoDB" id="5731919at2"/>
<accession>A0A3L7DWC4</accession>
<feature type="transmembrane region" description="Helical" evidence="1">
    <location>
        <begin position="6"/>
        <end position="27"/>
    </location>
</feature>
<comment type="caution">
    <text evidence="2">The sequence shown here is derived from an EMBL/GenBank/DDBJ whole genome shotgun (WGS) entry which is preliminary data.</text>
</comment>
<dbReference type="EMBL" id="QRAN01000019">
    <property type="protein sequence ID" value="RLQ20859.1"/>
    <property type="molecule type" value="Genomic_DNA"/>
</dbReference>